<evidence type="ECO:0000313" key="2">
    <source>
        <dbReference type="EMBL" id="TNN63435.1"/>
    </source>
</evidence>
<gene>
    <name evidence="2" type="ORF">EYF80_026285</name>
</gene>
<keyword evidence="3" id="KW-1185">Reference proteome</keyword>
<name>A0A4Z2HDU3_9TELE</name>
<dbReference type="AlphaFoldDB" id="A0A4Z2HDU3"/>
<dbReference type="EMBL" id="SRLO01000272">
    <property type="protein sequence ID" value="TNN63435.1"/>
    <property type="molecule type" value="Genomic_DNA"/>
</dbReference>
<organism evidence="2 3">
    <name type="scientific">Liparis tanakae</name>
    <name type="common">Tanaka's snailfish</name>
    <dbReference type="NCBI Taxonomy" id="230148"/>
    <lineage>
        <taxon>Eukaryota</taxon>
        <taxon>Metazoa</taxon>
        <taxon>Chordata</taxon>
        <taxon>Craniata</taxon>
        <taxon>Vertebrata</taxon>
        <taxon>Euteleostomi</taxon>
        <taxon>Actinopterygii</taxon>
        <taxon>Neopterygii</taxon>
        <taxon>Teleostei</taxon>
        <taxon>Neoteleostei</taxon>
        <taxon>Acanthomorphata</taxon>
        <taxon>Eupercaria</taxon>
        <taxon>Perciformes</taxon>
        <taxon>Cottioidei</taxon>
        <taxon>Cottales</taxon>
        <taxon>Liparidae</taxon>
        <taxon>Liparis</taxon>
    </lineage>
</organism>
<protein>
    <submittedName>
        <fullName evidence="2">Uncharacterized protein</fullName>
    </submittedName>
</protein>
<dbReference type="Proteomes" id="UP000314294">
    <property type="component" value="Unassembled WGS sequence"/>
</dbReference>
<evidence type="ECO:0000256" key="1">
    <source>
        <dbReference type="SAM" id="MobiDB-lite"/>
    </source>
</evidence>
<feature type="compositionally biased region" description="Polar residues" evidence="1">
    <location>
        <begin position="17"/>
        <end position="37"/>
    </location>
</feature>
<feature type="region of interest" description="Disordered" evidence="1">
    <location>
        <begin position="1"/>
        <end position="75"/>
    </location>
</feature>
<reference evidence="2 3" key="1">
    <citation type="submission" date="2019-03" db="EMBL/GenBank/DDBJ databases">
        <title>First draft genome of Liparis tanakae, snailfish: a comprehensive survey of snailfish specific genes.</title>
        <authorList>
            <person name="Kim W."/>
            <person name="Song I."/>
            <person name="Jeong J.-H."/>
            <person name="Kim D."/>
            <person name="Kim S."/>
            <person name="Ryu S."/>
            <person name="Song J.Y."/>
            <person name="Lee S.K."/>
        </authorList>
    </citation>
    <scope>NUCLEOTIDE SEQUENCE [LARGE SCALE GENOMIC DNA]</scope>
    <source>
        <tissue evidence="2">Muscle</tissue>
    </source>
</reference>
<comment type="caution">
    <text evidence="2">The sequence shown here is derived from an EMBL/GenBank/DDBJ whole genome shotgun (WGS) entry which is preliminary data.</text>
</comment>
<sequence length="117" mass="13313">MSVVSGRWKRSSGGAMSDNNNTGSWRLQEHQYSNRHQGPSLPHRGRHVEWEDHATPKSSPTFVKSHRMEDGQRNSDGVHFMNKIGPYLSVTRSNLCAAVLLWLLEVLELDVYQIPCL</sequence>
<evidence type="ECO:0000313" key="3">
    <source>
        <dbReference type="Proteomes" id="UP000314294"/>
    </source>
</evidence>
<accession>A0A4Z2HDU3</accession>
<proteinExistence type="predicted"/>